<dbReference type="PANTHER" id="PTHR22677">
    <property type="entry name" value="ANKYRIN REPEAT DOMAIN-CONTAINING PROTEIN 60"/>
    <property type="match status" value="1"/>
</dbReference>
<gene>
    <name evidence="2" type="ORF">GBAR_LOCUS31221</name>
</gene>
<sequence length="95" mass="10244">MHVSKHCWYVITCFRLEVNPTSYSLTVQDGISPLYVASQEGHSDVVDILLEAGADVHQATTKSGAVPLGIAAQQGHTETVQRLLEAGANVNQQNK</sequence>
<dbReference type="PROSITE" id="PS50297">
    <property type="entry name" value="ANK_REP_REGION"/>
    <property type="match status" value="2"/>
</dbReference>
<dbReference type="PROSITE" id="PS50088">
    <property type="entry name" value="ANK_REPEAT"/>
    <property type="match status" value="2"/>
</dbReference>
<dbReference type="InterPro" id="IPR036770">
    <property type="entry name" value="Ankyrin_rpt-contain_sf"/>
</dbReference>
<dbReference type="Gene3D" id="1.25.40.20">
    <property type="entry name" value="Ankyrin repeat-containing domain"/>
    <property type="match status" value="1"/>
</dbReference>
<proteinExistence type="predicted"/>
<keyword evidence="3" id="KW-1185">Reference proteome</keyword>
<dbReference type="EMBL" id="CASHTH010004432">
    <property type="protein sequence ID" value="CAI8057277.1"/>
    <property type="molecule type" value="Genomic_DNA"/>
</dbReference>
<evidence type="ECO:0000313" key="3">
    <source>
        <dbReference type="Proteomes" id="UP001174909"/>
    </source>
</evidence>
<dbReference type="AlphaFoldDB" id="A0AA35U222"/>
<feature type="non-terminal residue" evidence="2">
    <location>
        <position position="95"/>
    </location>
</feature>
<feature type="repeat" description="ANK" evidence="1">
    <location>
        <begin position="63"/>
        <end position="95"/>
    </location>
</feature>
<dbReference type="Pfam" id="PF12796">
    <property type="entry name" value="Ank_2"/>
    <property type="match status" value="1"/>
</dbReference>
<dbReference type="SMART" id="SM00248">
    <property type="entry name" value="ANK"/>
    <property type="match status" value="2"/>
</dbReference>
<organism evidence="2 3">
    <name type="scientific">Geodia barretti</name>
    <name type="common">Barrett's horny sponge</name>
    <dbReference type="NCBI Taxonomy" id="519541"/>
    <lineage>
        <taxon>Eukaryota</taxon>
        <taxon>Metazoa</taxon>
        <taxon>Porifera</taxon>
        <taxon>Demospongiae</taxon>
        <taxon>Heteroscleromorpha</taxon>
        <taxon>Tetractinellida</taxon>
        <taxon>Astrophorina</taxon>
        <taxon>Geodiidae</taxon>
        <taxon>Geodia</taxon>
    </lineage>
</organism>
<dbReference type="PANTHER" id="PTHR22677:SF4">
    <property type="entry name" value="USHER SYNDROME TYPE-1G PROTEIN-LIKE PROTEIN"/>
    <property type="match status" value="1"/>
</dbReference>
<dbReference type="InterPro" id="IPR002110">
    <property type="entry name" value="Ankyrin_rpt"/>
</dbReference>
<protein>
    <submittedName>
        <fullName evidence="2">Ankyrin repeat domain-containing protein 50</fullName>
    </submittedName>
</protein>
<dbReference type="InterPro" id="IPR039323">
    <property type="entry name" value="ANKRD_45/46/60"/>
</dbReference>
<dbReference type="SUPFAM" id="SSF48403">
    <property type="entry name" value="Ankyrin repeat"/>
    <property type="match status" value="1"/>
</dbReference>
<accession>A0AA35U222</accession>
<dbReference type="PRINTS" id="PR01415">
    <property type="entry name" value="ANKYRIN"/>
</dbReference>
<name>A0AA35U222_GEOBA</name>
<evidence type="ECO:0000256" key="1">
    <source>
        <dbReference type="PROSITE-ProRule" id="PRU00023"/>
    </source>
</evidence>
<feature type="repeat" description="ANK" evidence="1">
    <location>
        <begin position="29"/>
        <end position="61"/>
    </location>
</feature>
<dbReference type="Proteomes" id="UP001174909">
    <property type="component" value="Unassembled WGS sequence"/>
</dbReference>
<evidence type="ECO:0000313" key="2">
    <source>
        <dbReference type="EMBL" id="CAI8057277.1"/>
    </source>
</evidence>
<comment type="caution">
    <text evidence="2">The sequence shown here is derived from an EMBL/GenBank/DDBJ whole genome shotgun (WGS) entry which is preliminary data.</text>
</comment>
<reference evidence="2" key="1">
    <citation type="submission" date="2023-03" db="EMBL/GenBank/DDBJ databases">
        <authorList>
            <person name="Steffen K."/>
            <person name="Cardenas P."/>
        </authorList>
    </citation>
    <scope>NUCLEOTIDE SEQUENCE</scope>
</reference>
<keyword evidence="1" id="KW-0040">ANK repeat</keyword>